<dbReference type="EMBL" id="KV417287">
    <property type="protein sequence ID" value="KZO95771.1"/>
    <property type="molecule type" value="Genomic_DNA"/>
</dbReference>
<dbReference type="Gene3D" id="3.90.25.10">
    <property type="entry name" value="UDP-galactose 4-epimerase, domain 1"/>
    <property type="match status" value="1"/>
</dbReference>
<dbReference type="InterPro" id="IPR036291">
    <property type="entry name" value="NAD(P)-bd_dom_sf"/>
</dbReference>
<dbReference type="GO" id="GO:0005634">
    <property type="term" value="C:nucleus"/>
    <property type="evidence" value="ECO:0007669"/>
    <property type="project" value="TreeGrafter"/>
</dbReference>
<dbReference type="Gene3D" id="3.40.50.720">
    <property type="entry name" value="NAD(P)-binding Rossmann-like Domain"/>
    <property type="match status" value="1"/>
</dbReference>
<dbReference type="OrthoDB" id="300709at2759"/>
<dbReference type="CDD" id="cd05251">
    <property type="entry name" value="NmrA_like_SDR_a"/>
    <property type="match status" value="1"/>
</dbReference>
<dbReference type="STRING" id="1330018.A0A167LK49"/>
<evidence type="ECO:0000313" key="5">
    <source>
        <dbReference type="Proteomes" id="UP000076738"/>
    </source>
</evidence>
<reference evidence="4 5" key="1">
    <citation type="journal article" date="2016" name="Mol. Biol. Evol.">
        <title>Comparative Genomics of Early-Diverging Mushroom-Forming Fungi Provides Insights into the Origins of Lignocellulose Decay Capabilities.</title>
        <authorList>
            <person name="Nagy L.G."/>
            <person name="Riley R."/>
            <person name="Tritt A."/>
            <person name="Adam C."/>
            <person name="Daum C."/>
            <person name="Floudas D."/>
            <person name="Sun H."/>
            <person name="Yadav J.S."/>
            <person name="Pangilinan J."/>
            <person name="Larsson K.H."/>
            <person name="Matsuura K."/>
            <person name="Barry K."/>
            <person name="Labutti K."/>
            <person name="Kuo R."/>
            <person name="Ohm R.A."/>
            <person name="Bhattacharya S.S."/>
            <person name="Shirouzu T."/>
            <person name="Yoshinaga Y."/>
            <person name="Martin F.M."/>
            <person name="Grigoriev I.V."/>
            <person name="Hibbett D.S."/>
        </authorList>
    </citation>
    <scope>NUCLEOTIDE SEQUENCE [LARGE SCALE GENOMIC DNA]</scope>
    <source>
        <strain evidence="4 5">TUFC12733</strain>
    </source>
</reference>
<protein>
    <submittedName>
        <fullName evidence="4">NAD(P)-binding protein</fullName>
    </submittedName>
</protein>
<dbReference type="PANTHER" id="PTHR42748">
    <property type="entry name" value="NITROGEN METABOLITE REPRESSION PROTEIN NMRA FAMILY MEMBER"/>
    <property type="match status" value="1"/>
</dbReference>
<dbReference type="Proteomes" id="UP000076738">
    <property type="component" value="Unassembled WGS sequence"/>
</dbReference>
<comment type="similarity">
    <text evidence="1">Belongs to the NmrA-type oxidoreductase family.</text>
</comment>
<proteinExistence type="inferred from homology"/>
<evidence type="ECO:0000313" key="4">
    <source>
        <dbReference type="EMBL" id="KZO95771.1"/>
    </source>
</evidence>
<evidence type="ECO:0000256" key="1">
    <source>
        <dbReference type="ARBA" id="ARBA00006328"/>
    </source>
</evidence>
<organism evidence="4 5">
    <name type="scientific">Calocera viscosa (strain TUFC12733)</name>
    <dbReference type="NCBI Taxonomy" id="1330018"/>
    <lineage>
        <taxon>Eukaryota</taxon>
        <taxon>Fungi</taxon>
        <taxon>Dikarya</taxon>
        <taxon>Basidiomycota</taxon>
        <taxon>Agaricomycotina</taxon>
        <taxon>Dacrymycetes</taxon>
        <taxon>Dacrymycetales</taxon>
        <taxon>Dacrymycetaceae</taxon>
        <taxon>Calocera</taxon>
    </lineage>
</organism>
<dbReference type="InterPro" id="IPR051164">
    <property type="entry name" value="NmrA-like_oxidored"/>
</dbReference>
<gene>
    <name evidence="4" type="ORF">CALVIDRAFT_151343</name>
</gene>
<sequence>MSQKLVVVTGATGLQGGAVIRALVANGAYRTRAITRQLTSPAAKQLVEQGVDVVQATLDDKDSLIKAFEGAYAVYGCTPFGDATEEQQGKNIVDACKVNQVPLLLWSALPDAAKTSGGKYTNITHYDRKARVTEYINDNHQPAVTIYLSNFSDNLLQYYWIRRSEDGSYTVAIPLSPDVSVAYTWVDGDLGEAILAIIKNWEIPEIRAELQGNQPLHVCSYRITASQMADSISKITGKPTHLEASRSTGSGELDEMLQYQDDGLLYPDAEIPPPILTKLGVAFHTFEDFARAVVTPSVD</sequence>
<dbReference type="AlphaFoldDB" id="A0A167LK49"/>
<dbReference type="InterPro" id="IPR008030">
    <property type="entry name" value="NmrA-like"/>
</dbReference>
<keyword evidence="2" id="KW-0521">NADP</keyword>
<evidence type="ECO:0000259" key="3">
    <source>
        <dbReference type="Pfam" id="PF05368"/>
    </source>
</evidence>
<dbReference type="Pfam" id="PF05368">
    <property type="entry name" value="NmrA"/>
    <property type="match status" value="1"/>
</dbReference>
<evidence type="ECO:0000256" key="2">
    <source>
        <dbReference type="ARBA" id="ARBA00022857"/>
    </source>
</evidence>
<feature type="domain" description="NmrA-like" evidence="3">
    <location>
        <begin position="3"/>
        <end position="240"/>
    </location>
</feature>
<accession>A0A167LK49</accession>
<dbReference type="PANTHER" id="PTHR42748:SF7">
    <property type="entry name" value="NMRA LIKE REDOX SENSOR 1-RELATED"/>
    <property type="match status" value="1"/>
</dbReference>
<name>A0A167LK49_CALVF</name>
<keyword evidence="5" id="KW-1185">Reference proteome</keyword>
<dbReference type="SUPFAM" id="SSF51735">
    <property type="entry name" value="NAD(P)-binding Rossmann-fold domains"/>
    <property type="match status" value="1"/>
</dbReference>